<dbReference type="InterPro" id="IPR025380">
    <property type="entry name" value="DUF4369"/>
</dbReference>
<evidence type="ECO:0000259" key="6">
    <source>
        <dbReference type="PROSITE" id="PS51352"/>
    </source>
</evidence>
<feature type="domain" description="Thioredoxin" evidence="6">
    <location>
        <begin position="230"/>
        <end position="370"/>
    </location>
</feature>
<dbReference type="Pfam" id="PF14289">
    <property type="entry name" value="DUF4369"/>
    <property type="match status" value="1"/>
</dbReference>
<name>A0A1G8C5Y4_CHIFI</name>
<keyword evidence="4" id="KW-0676">Redox-active center</keyword>
<dbReference type="GO" id="GO:0017004">
    <property type="term" value="P:cytochrome complex assembly"/>
    <property type="evidence" value="ECO:0007669"/>
    <property type="project" value="UniProtKB-KW"/>
</dbReference>
<dbReference type="RefSeq" id="WP_089838004.1">
    <property type="nucleotide sequence ID" value="NZ_FNBN01000012.1"/>
</dbReference>
<dbReference type="InterPro" id="IPR017937">
    <property type="entry name" value="Thioredoxin_CS"/>
</dbReference>
<dbReference type="InterPro" id="IPR036249">
    <property type="entry name" value="Thioredoxin-like_sf"/>
</dbReference>
<dbReference type="PROSITE" id="PS51352">
    <property type="entry name" value="THIOREDOXIN_2"/>
    <property type="match status" value="1"/>
</dbReference>
<dbReference type="Proteomes" id="UP000199045">
    <property type="component" value="Unassembled WGS sequence"/>
</dbReference>
<dbReference type="GO" id="GO:0016209">
    <property type="term" value="F:antioxidant activity"/>
    <property type="evidence" value="ECO:0007669"/>
    <property type="project" value="InterPro"/>
</dbReference>
<evidence type="ECO:0000256" key="1">
    <source>
        <dbReference type="ARBA" id="ARBA00004196"/>
    </source>
</evidence>
<evidence type="ECO:0000256" key="2">
    <source>
        <dbReference type="ARBA" id="ARBA00022748"/>
    </source>
</evidence>
<dbReference type="SUPFAM" id="SSF52833">
    <property type="entry name" value="Thioredoxin-like"/>
    <property type="match status" value="1"/>
</dbReference>
<dbReference type="Pfam" id="PF00578">
    <property type="entry name" value="AhpC-TSA"/>
    <property type="match status" value="1"/>
</dbReference>
<evidence type="ECO:0000256" key="5">
    <source>
        <dbReference type="SAM" id="SignalP"/>
    </source>
</evidence>
<proteinExistence type="predicted"/>
<dbReference type="InterPro" id="IPR050553">
    <property type="entry name" value="Thioredoxin_ResA/DsbE_sf"/>
</dbReference>
<keyword evidence="3" id="KW-1015">Disulfide bond</keyword>
<dbReference type="PROSITE" id="PS00194">
    <property type="entry name" value="THIOREDOXIN_1"/>
    <property type="match status" value="1"/>
</dbReference>
<dbReference type="InterPro" id="IPR013766">
    <property type="entry name" value="Thioredoxin_domain"/>
</dbReference>
<gene>
    <name evidence="7" type="ORF">SAMN04488121_11234</name>
</gene>
<protein>
    <submittedName>
        <fullName evidence="7">Peroxiredoxin</fullName>
    </submittedName>
</protein>
<feature type="signal peptide" evidence="5">
    <location>
        <begin position="1"/>
        <end position="19"/>
    </location>
</feature>
<evidence type="ECO:0000313" key="7">
    <source>
        <dbReference type="EMBL" id="SDH40946.1"/>
    </source>
</evidence>
<dbReference type="OrthoDB" id="750178at2"/>
<sequence length="370" mass="40774">MKRIIIAGLTLLFTGGAAAQNHYTIQGQLSKVKMPAKAYLIYSYGWSNQQTLDSAKLSGGKFTFKGVITDPEKVSIVIGESEDAITFYLEPGVISIKGTNSLAHAVVKGGKINAQNVVYYKEVMASGDALSSQLDETYKKATAEQLKDTTFIAALYDRAKQMMKQRDSLKYAYIMHHPDSYISLEALIELAGGDLPITQVGALFKQLSPEVRNTPVGKRLGNELFDTGPTSIGSIAPDFTENDVNGQPVRLSDFRGKYVLLDFWASWCGPCRAENPNVVKVYNKYKDRNFTVLGVSLDQAGKKDAWLAAIQHDGLTWTQVSDMNYWNNAAAKLYNIKAIPQNFLIDPNGKIVGKNLRGEALESELARIIQ</sequence>
<evidence type="ECO:0000256" key="4">
    <source>
        <dbReference type="ARBA" id="ARBA00023284"/>
    </source>
</evidence>
<dbReference type="InterPro" id="IPR000866">
    <property type="entry name" value="AhpC/TSA"/>
</dbReference>
<accession>A0A1G8C5Y4</accession>
<dbReference type="GO" id="GO:0030313">
    <property type="term" value="C:cell envelope"/>
    <property type="evidence" value="ECO:0007669"/>
    <property type="project" value="UniProtKB-SubCell"/>
</dbReference>
<reference evidence="7 8" key="1">
    <citation type="submission" date="2016-10" db="EMBL/GenBank/DDBJ databases">
        <authorList>
            <person name="de Groot N.N."/>
        </authorList>
    </citation>
    <scope>NUCLEOTIDE SEQUENCE [LARGE SCALE GENOMIC DNA]</scope>
    <source>
        <strain evidence="7 8">DSM 527</strain>
    </source>
</reference>
<dbReference type="CDD" id="cd02966">
    <property type="entry name" value="TlpA_like_family"/>
    <property type="match status" value="1"/>
</dbReference>
<dbReference type="Gene3D" id="3.40.30.10">
    <property type="entry name" value="Glutaredoxin"/>
    <property type="match status" value="1"/>
</dbReference>
<dbReference type="AlphaFoldDB" id="A0A1G8C5Y4"/>
<organism evidence="7 8">
    <name type="scientific">Chitinophaga filiformis</name>
    <name type="common">Myxococcus filiformis</name>
    <name type="synonym">Flexibacter filiformis</name>
    <dbReference type="NCBI Taxonomy" id="104663"/>
    <lineage>
        <taxon>Bacteria</taxon>
        <taxon>Pseudomonadati</taxon>
        <taxon>Bacteroidota</taxon>
        <taxon>Chitinophagia</taxon>
        <taxon>Chitinophagales</taxon>
        <taxon>Chitinophagaceae</taxon>
        <taxon>Chitinophaga</taxon>
    </lineage>
</organism>
<evidence type="ECO:0000313" key="8">
    <source>
        <dbReference type="Proteomes" id="UP000199045"/>
    </source>
</evidence>
<dbReference type="GO" id="GO:0016491">
    <property type="term" value="F:oxidoreductase activity"/>
    <property type="evidence" value="ECO:0007669"/>
    <property type="project" value="InterPro"/>
</dbReference>
<comment type="subcellular location">
    <subcellularLocation>
        <location evidence="1">Cell envelope</location>
    </subcellularLocation>
</comment>
<feature type="chain" id="PRO_5011787142" evidence="5">
    <location>
        <begin position="20"/>
        <end position="370"/>
    </location>
</feature>
<dbReference type="STRING" id="104663.SAMN04488121_11234"/>
<dbReference type="PANTHER" id="PTHR42852:SF6">
    <property type="entry name" value="THIOL:DISULFIDE INTERCHANGE PROTEIN DSBE"/>
    <property type="match status" value="1"/>
</dbReference>
<evidence type="ECO:0000256" key="3">
    <source>
        <dbReference type="ARBA" id="ARBA00023157"/>
    </source>
</evidence>
<keyword evidence="5" id="KW-0732">Signal</keyword>
<keyword evidence="2" id="KW-0201">Cytochrome c-type biogenesis</keyword>
<dbReference type="PANTHER" id="PTHR42852">
    <property type="entry name" value="THIOL:DISULFIDE INTERCHANGE PROTEIN DSBE"/>
    <property type="match status" value="1"/>
</dbReference>
<dbReference type="EMBL" id="FNBN01000012">
    <property type="protein sequence ID" value="SDH40946.1"/>
    <property type="molecule type" value="Genomic_DNA"/>
</dbReference>